<proteinExistence type="predicted"/>
<keyword evidence="2 5" id="KW-0812">Transmembrane</keyword>
<feature type="domain" description="SLC12A transporter C-terminal" evidence="7">
    <location>
        <begin position="218"/>
        <end position="312"/>
    </location>
</feature>
<organism evidence="8 9">
    <name type="scientific">Plakobranchus ocellatus</name>
    <dbReference type="NCBI Taxonomy" id="259542"/>
    <lineage>
        <taxon>Eukaryota</taxon>
        <taxon>Metazoa</taxon>
        <taxon>Spiralia</taxon>
        <taxon>Lophotrochozoa</taxon>
        <taxon>Mollusca</taxon>
        <taxon>Gastropoda</taxon>
        <taxon>Heterobranchia</taxon>
        <taxon>Euthyneura</taxon>
        <taxon>Panpulmonata</taxon>
        <taxon>Sacoglossa</taxon>
        <taxon>Placobranchoidea</taxon>
        <taxon>Plakobranchidae</taxon>
        <taxon>Plakobranchus</taxon>
    </lineage>
</organism>
<reference evidence="8 9" key="1">
    <citation type="journal article" date="2021" name="Elife">
        <title>Chloroplast acquisition without the gene transfer in kleptoplastic sea slugs, Plakobranchus ocellatus.</title>
        <authorList>
            <person name="Maeda T."/>
            <person name="Takahashi S."/>
            <person name="Yoshida T."/>
            <person name="Shimamura S."/>
            <person name="Takaki Y."/>
            <person name="Nagai Y."/>
            <person name="Toyoda A."/>
            <person name="Suzuki Y."/>
            <person name="Arimoto A."/>
            <person name="Ishii H."/>
            <person name="Satoh N."/>
            <person name="Nishiyama T."/>
            <person name="Hasebe M."/>
            <person name="Maruyama T."/>
            <person name="Minagawa J."/>
            <person name="Obokata J."/>
            <person name="Shigenobu S."/>
        </authorList>
    </citation>
    <scope>NUCLEOTIDE SEQUENCE [LARGE SCALE GENOMIC DNA]</scope>
</reference>
<evidence type="ECO:0000256" key="5">
    <source>
        <dbReference type="SAM" id="Phobius"/>
    </source>
</evidence>
<dbReference type="PANTHER" id="PTHR11827:SF73">
    <property type="entry name" value="KAZACHOC, ISOFORM G"/>
    <property type="match status" value="1"/>
</dbReference>
<dbReference type="AlphaFoldDB" id="A0AAV4DGY7"/>
<evidence type="ECO:0000256" key="3">
    <source>
        <dbReference type="ARBA" id="ARBA00022989"/>
    </source>
</evidence>
<dbReference type="GO" id="GO:0005886">
    <property type="term" value="C:plasma membrane"/>
    <property type="evidence" value="ECO:0007669"/>
    <property type="project" value="TreeGrafter"/>
</dbReference>
<keyword evidence="9" id="KW-1185">Reference proteome</keyword>
<dbReference type="GO" id="GO:0045202">
    <property type="term" value="C:synapse"/>
    <property type="evidence" value="ECO:0007669"/>
    <property type="project" value="GOC"/>
</dbReference>
<feature type="transmembrane region" description="Helical" evidence="5">
    <location>
        <begin position="56"/>
        <end position="75"/>
    </location>
</feature>
<dbReference type="InterPro" id="IPR004841">
    <property type="entry name" value="AA-permease/SLC12A_dom"/>
</dbReference>
<feature type="domain" description="SLC12A transporter C-terminal" evidence="7">
    <location>
        <begin position="438"/>
        <end position="505"/>
    </location>
</feature>
<feature type="transmembrane region" description="Helical" evidence="5">
    <location>
        <begin position="6"/>
        <end position="26"/>
    </location>
</feature>
<dbReference type="Proteomes" id="UP000735302">
    <property type="component" value="Unassembled WGS sequence"/>
</dbReference>
<evidence type="ECO:0000256" key="4">
    <source>
        <dbReference type="ARBA" id="ARBA00023136"/>
    </source>
</evidence>
<dbReference type="GO" id="GO:0007268">
    <property type="term" value="P:chemical synaptic transmission"/>
    <property type="evidence" value="ECO:0007669"/>
    <property type="project" value="TreeGrafter"/>
</dbReference>
<dbReference type="Pfam" id="PF03522">
    <property type="entry name" value="SLC12"/>
    <property type="match status" value="2"/>
</dbReference>
<keyword evidence="4 5" id="KW-0472">Membrane</keyword>
<evidence type="ECO:0000313" key="8">
    <source>
        <dbReference type="EMBL" id="GFO43504.1"/>
    </source>
</evidence>
<protein>
    <submittedName>
        <fullName evidence="8">Solute carrier family 12 member 6</fullName>
    </submittedName>
</protein>
<evidence type="ECO:0000256" key="2">
    <source>
        <dbReference type="ARBA" id="ARBA00022692"/>
    </source>
</evidence>
<dbReference type="GO" id="GO:0015379">
    <property type="term" value="F:potassium:chloride symporter activity"/>
    <property type="evidence" value="ECO:0007669"/>
    <property type="project" value="TreeGrafter"/>
</dbReference>
<dbReference type="Pfam" id="PF00324">
    <property type="entry name" value="AA_permease"/>
    <property type="match status" value="1"/>
</dbReference>
<keyword evidence="3 5" id="KW-1133">Transmembrane helix</keyword>
<evidence type="ECO:0000259" key="7">
    <source>
        <dbReference type="Pfam" id="PF03522"/>
    </source>
</evidence>
<dbReference type="GO" id="GO:1990573">
    <property type="term" value="P:potassium ion import across plasma membrane"/>
    <property type="evidence" value="ECO:0007669"/>
    <property type="project" value="TreeGrafter"/>
</dbReference>
<feature type="transmembrane region" description="Helical" evidence="5">
    <location>
        <begin position="138"/>
        <end position="155"/>
    </location>
</feature>
<dbReference type="InterPro" id="IPR018491">
    <property type="entry name" value="SLC12_C"/>
</dbReference>
<dbReference type="Gene3D" id="1.20.1740.10">
    <property type="entry name" value="Amino acid/polyamine transporter I"/>
    <property type="match status" value="1"/>
</dbReference>
<gene>
    <name evidence="8" type="ORF">PoB_007000900</name>
</gene>
<feature type="transmembrane region" description="Helical" evidence="5">
    <location>
        <begin position="114"/>
        <end position="132"/>
    </location>
</feature>
<dbReference type="EMBL" id="BLXT01007882">
    <property type="protein sequence ID" value="GFO43504.1"/>
    <property type="molecule type" value="Genomic_DNA"/>
</dbReference>
<evidence type="ECO:0000256" key="1">
    <source>
        <dbReference type="ARBA" id="ARBA00004141"/>
    </source>
</evidence>
<sequence length="506" mass="57140">MAWPSKWVVLTGALTATIGAGLQALAGGPRLLQAIAEDNIIPYLSFFARKWRGEPVRCLCFTFAIAELGILIAFLDYVAPIVTMFFLMCYGFINFAVTLQSLLNTPHWRPSFKYYHWSLTLFGTALCITVMFICNWTYAIFAIILATCLHQYIGYKGAEKEWGDGITGLSMTVALYALSRIRGELKHIKNWRPQVLVLLKVDKAVMEKEEFEGPDRDLVNFAGCLKLGKGLVMFGTCLKGELEEHVGMKHQFKAYYARCLEKMGVHGFIEVIAHSNVSDGLSCMIQSAGLGALRPNTVLIGWPHDWVERKSEISFRVFLDEEDNTVQIKKDLQTYLYQLRIEGKVQVVEMAAVDVSAYVYEHTLKMQERSRILNNMAKFNKAGWASRKKVGEFDVHDVFEKARCSLPDVSVRQTQGTSIDQREAYSQLMLNSWEQDIRHVHTAVRMNAAMKAWSANSPLVIVNLPCVPSTQKGQERYMNFLEILSAGLERVVLVRGTGGEVITIYN</sequence>
<comment type="subcellular location">
    <subcellularLocation>
        <location evidence="1">Membrane</location>
        <topology evidence="1">Multi-pass membrane protein</topology>
    </subcellularLocation>
</comment>
<dbReference type="GO" id="GO:0055064">
    <property type="term" value="P:chloride ion homeostasis"/>
    <property type="evidence" value="ECO:0007669"/>
    <property type="project" value="TreeGrafter"/>
</dbReference>
<evidence type="ECO:0000313" key="9">
    <source>
        <dbReference type="Proteomes" id="UP000735302"/>
    </source>
</evidence>
<feature type="transmembrane region" description="Helical" evidence="5">
    <location>
        <begin position="81"/>
        <end position="102"/>
    </location>
</feature>
<accession>A0AAV4DGY7</accession>
<name>A0AAV4DGY7_9GAST</name>
<evidence type="ECO:0000259" key="6">
    <source>
        <dbReference type="Pfam" id="PF00324"/>
    </source>
</evidence>
<dbReference type="GO" id="GO:0006884">
    <property type="term" value="P:cell volume homeostasis"/>
    <property type="evidence" value="ECO:0007669"/>
    <property type="project" value="TreeGrafter"/>
</dbReference>
<feature type="domain" description="Amino acid permease/ SLC12A" evidence="6">
    <location>
        <begin position="9"/>
        <end position="196"/>
    </location>
</feature>
<dbReference type="InterPro" id="IPR004842">
    <property type="entry name" value="SLC12A_fam"/>
</dbReference>
<dbReference type="PANTHER" id="PTHR11827">
    <property type="entry name" value="SOLUTE CARRIER FAMILY 12, CATION COTRANSPORTERS"/>
    <property type="match status" value="1"/>
</dbReference>
<comment type="caution">
    <text evidence="8">The sequence shown here is derived from an EMBL/GenBank/DDBJ whole genome shotgun (WGS) entry which is preliminary data.</text>
</comment>
<dbReference type="GO" id="GO:0055075">
    <property type="term" value="P:potassium ion homeostasis"/>
    <property type="evidence" value="ECO:0007669"/>
    <property type="project" value="TreeGrafter"/>
</dbReference>